<evidence type="ECO:0000313" key="2">
    <source>
        <dbReference type="Proteomes" id="UP001425155"/>
    </source>
</evidence>
<dbReference type="RefSeq" id="WP_342114549.1">
    <property type="nucleotide sequence ID" value="NZ_JBCAUN010000002.1"/>
</dbReference>
<evidence type="ECO:0000313" key="1">
    <source>
        <dbReference type="EMBL" id="MEN1947375.1"/>
    </source>
</evidence>
<dbReference type="Proteomes" id="UP001425155">
    <property type="component" value="Unassembled WGS sequence"/>
</dbReference>
<protein>
    <recommendedName>
        <fullName evidence="3">Shikimate kinase</fullName>
    </recommendedName>
</protein>
<dbReference type="Gene3D" id="3.40.50.300">
    <property type="entry name" value="P-loop containing nucleotide triphosphate hydrolases"/>
    <property type="match status" value="1"/>
</dbReference>
<sequence>MDLVFLHGPAAAGKLTTATALAELTGFAVFHNHLVVDTLLEVFPFGSPEFCALRESFWLQTFTAAAKADRSLIFTFTPEPTVSATFVGDAVSAVTAAGGRVDFVALAVSPAEQELRIDNPDRRRFNKLSSVDTLRAIRATESGEVSVPPAELVIDTEHSSPEESARLISTTFGLQRVNQPRGFLIAGQQTPDDGKGRHPGG</sequence>
<accession>A0ABU9W5W2</accession>
<dbReference type="EMBL" id="JBCLVG010000002">
    <property type="protein sequence ID" value="MEN1947375.1"/>
    <property type="molecule type" value="Genomic_DNA"/>
</dbReference>
<comment type="caution">
    <text evidence="1">The sequence shown here is derived from an EMBL/GenBank/DDBJ whole genome shotgun (WGS) entry which is preliminary data.</text>
</comment>
<organism evidence="1 2">
    <name type="scientific">Leifsonia stereocauli</name>
    <dbReference type="NCBI Taxonomy" id="3134136"/>
    <lineage>
        <taxon>Bacteria</taxon>
        <taxon>Bacillati</taxon>
        <taxon>Actinomycetota</taxon>
        <taxon>Actinomycetes</taxon>
        <taxon>Micrococcales</taxon>
        <taxon>Microbacteriaceae</taxon>
        <taxon>Leifsonia</taxon>
    </lineage>
</organism>
<name>A0ABU9W5W2_9MICO</name>
<proteinExistence type="predicted"/>
<dbReference type="InterPro" id="IPR027417">
    <property type="entry name" value="P-loop_NTPase"/>
</dbReference>
<gene>
    <name evidence="1" type="ORF">WJX64_12525</name>
</gene>
<evidence type="ECO:0008006" key="3">
    <source>
        <dbReference type="Google" id="ProtNLM"/>
    </source>
</evidence>
<reference evidence="1 2" key="1">
    <citation type="submission" date="2024-03" db="EMBL/GenBank/DDBJ databases">
        <title>YIM 134122 draft genome.</title>
        <authorList>
            <person name="Zuo S."/>
            <person name="Xiong L."/>
        </authorList>
    </citation>
    <scope>NUCLEOTIDE SEQUENCE [LARGE SCALE GENOMIC DNA]</scope>
    <source>
        <strain evidence="1 2">YIM 134122</strain>
    </source>
</reference>
<keyword evidence="2" id="KW-1185">Reference proteome</keyword>
<dbReference type="SUPFAM" id="SSF52540">
    <property type="entry name" value="P-loop containing nucleoside triphosphate hydrolases"/>
    <property type="match status" value="1"/>
</dbReference>